<keyword evidence="4" id="KW-1185">Reference proteome</keyword>
<dbReference type="InterPro" id="IPR002347">
    <property type="entry name" value="SDR_fam"/>
</dbReference>
<protein>
    <submittedName>
        <fullName evidence="3">Uncharacterized protein</fullName>
    </submittedName>
</protein>
<dbReference type="AlphaFoldDB" id="A0A423V7R4"/>
<evidence type="ECO:0000256" key="2">
    <source>
        <dbReference type="ARBA" id="ARBA00023002"/>
    </source>
</evidence>
<dbReference type="Proteomes" id="UP000284375">
    <property type="component" value="Unassembled WGS sequence"/>
</dbReference>
<evidence type="ECO:0000256" key="1">
    <source>
        <dbReference type="ARBA" id="ARBA00006484"/>
    </source>
</evidence>
<dbReference type="EMBL" id="LJZO01000107">
    <property type="protein sequence ID" value="ROV86834.1"/>
    <property type="molecule type" value="Genomic_DNA"/>
</dbReference>
<evidence type="ECO:0000313" key="3">
    <source>
        <dbReference type="EMBL" id="ROV86834.1"/>
    </source>
</evidence>
<dbReference type="Pfam" id="PF00106">
    <property type="entry name" value="adh_short"/>
    <property type="match status" value="1"/>
</dbReference>
<accession>A0A423V7R4</accession>
<dbReference type="PANTHER" id="PTHR24320">
    <property type="entry name" value="RETINOL DEHYDROGENASE"/>
    <property type="match status" value="1"/>
</dbReference>
<dbReference type="Gene3D" id="3.40.50.720">
    <property type="entry name" value="NAD(P)-binding Rossmann-like Domain"/>
    <property type="match status" value="1"/>
</dbReference>
<gene>
    <name evidence="3" type="ORF">VSDG_10183</name>
</gene>
<dbReference type="SUPFAM" id="SSF51735">
    <property type="entry name" value="NAD(P)-binding Rossmann-fold domains"/>
    <property type="match status" value="1"/>
</dbReference>
<comment type="similarity">
    <text evidence="1">Belongs to the short-chain dehydrogenases/reductases (SDR) family.</text>
</comment>
<dbReference type="OrthoDB" id="191139at2759"/>
<comment type="caution">
    <text evidence="3">The sequence shown here is derived from an EMBL/GenBank/DDBJ whole genome shotgun (WGS) entry which is preliminary data.</text>
</comment>
<dbReference type="PANTHER" id="PTHR24320:SF283">
    <property type="entry name" value="RETINOL DEHYDROGENASE 11"/>
    <property type="match status" value="1"/>
</dbReference>
<keyword evidence="2" id="KW-0560">Oxidoreductase</keyword>
<sequence length="355" mass="37722">MASNPGFNDDTTGSEAAKTLAASIQGKTVVITGVSPAGIGASTALALASQGPDALILASRTESKLNSVAADIEQQHPSVKVHKVILDLSSLESVKEAAAKIDGLVDHVDVLINNAGISHQTRDPVQTPGDTIVDLNFFTNHLGPFMLTNILLSKLRAAANKPNASRGSTRIINLSSHGHRLSPVRFYDYQIYHYVYDGVPDSQKPPKGLPDGFLRLIDGYPGMIGYGQSKTANILHATELTRRLRKNGDGIIALSVHPGTIATELSRGLDEEGLKTIGNTAPGGKWKSLDQGAATTIVAAFDPKLAELDIGGEVLGYFADCQLSDQLLADHAKDPENARMLFQESERMLGIKTGL</sequence>
<dbReference type="GO" id="GO:0016491">
    <property type="term" value="F:oxidoreductase activity"/>
    <property type="evidence" value="ECO:0007669"/>
    <property type="project" value="UniProtKB-KW"/>
</dbReference>
<reference evidence="3 4" key="1">
    <citation type="submission" date="2015-09" db="EMBL/GenBank/DDBJ databases">
        <title>Host preference determinants of Valsa canker pathogens revealed by comparative genomics.</title>
        <authorList>
            <person name="Yin Z."/>
            <person name="Huang L."/>
        </authorList>
    </citation>
    <scope>NUCLEOTIDE SEQUENCE [LARGE SCALE GENOMIC DNA]</scope>
    <source>
        <strain evidence="3 4">YSFL</strain>
    </source>
</reference>
<organism evidence="3 4">
    <name type="scientific">Cytospora chrysosperma</name>
    <name type="common">Cytospora canker fungus</name>
    <name type="synonym">Sphaeria chrysosperma</name>
    <dbReference type="NCBI Taxonomy" id="252740"/>
    <lineage>
        <taxon>Eukaryota</taxon>
        <taxon>Fungi</taxon>
        <taxon>Dikarya</taxon>
        <taxon>Ascomycota</taxon>
        <taxon>Pezizomycotina</taxon>
        <taxon>Sordariomycetes</taxon>
        <taxon>Sordariomycetidae</taxon>
        <taxon>Diaporthales</taxon>
        <taxon>Cytosporaceae</taxon>
        <taxon>Cytospora</taxon>
    </lineage>
</organism>
<dbReference type="PRINTS" id="PR00081">
    <property type="entry name" value="GDHRDH"/>
</dbReference>
<proteinExistence type="inferred from homology"/>
<dbReference type="STRING" id="252740.A0A423V7R4"/>
<name>A0A423V7R4_CYTCH</name>
<evidence type="ECO:0000313" key="4">
    <source>
        <dbReference type="Proteomes" id="UP000284375"/>
    </source>
</evidence>
<dbReference type="InterPro" id="IPR036291">
    <property type="entry name" value="NAD(P)-bd_dom_sf"/>
</dbReference>